<dbReference type="Gene3D" id="3.30.70.940">
    <property type="entry name" value="NusG, N-terminal domain"/>
    <property type="match status" value="1"/>
</dbReference>
<dbReference type="EMBL" id="CP126215">
    <property type="protein sequence ID" value="WIA17132.1"/>
    <property type="molecule type" value="Genomic_DNA"/>
</dbReference>
<feature type="region of interest" description="Disordered" evidence="5">
    <location>
        <begin position="1019"/>
        <end position="1041"/>
    </location>
</feature>
<feature type="region of interest" description="Disordered" evidence="5">
    <location>
        <begin position="1"/>
        <end position="128"/>
    </location>
</feature>
<feature type="region of interest" description="Disordered" evidence="5">
    <location>
        <begin position="814"/>
        <end position="855"/>
    </location>
</feature>
<feature type="domain" description="KOW" evidence="6">
    <location>
        <begin position="301"/>
        <end position="328"/>
    </location>
</feature>
<feature type="compositionally biased region" description="Acidic residues" evidence="5">
    <location>
        <begin position="1"/>
        <end position="38"/>
    </location>
</feature>
<dbReference type="SUPFAM" id="SSF50104">
    <property type="entry name" value="Translation proteins SH3-like domain"/>
    <property type="match status" value="1"/>
</dbReference>
<evidence type="ECO:0000256" key="1">
    <source>
        <dbReference type="ARBA" id="ARBA00004123"/>
    </source>
</evidence>
<evidence type="ECO:0000313" key="8">
    <source>
        <dbReference type="Proteomes" id="UP001244341"/>
    </source>
</evidence>
<reference evidence="7 8" key="1">
    <citation type="submission" date="2023-05" db="EMBL/GenBank/DDBJ databases">
        <title>A 100% complete, gapless, phased diploid assembly of the Scenedesmus obliquus UTEX 3031 genome.</title>
        <authorList>
            <person name="Biondi T.C."/>
            <person name="Hanschen E.R."/>
            <person name="Kwon T."/>
            <person name="Eng W."/>
            <person name="Kruse C.P.S."/>
            <person name="Koehler S.I."/>
            <person name="Kunde Y."/>
            <person name="Gleasner C.D."/>
            <person name="You Mak K.T."/>
            <person name="Polle J."/>
            <person name="Hovde B.T."/>
            <person name="Starkenburg S.R."/>
        </authorList>
    </citation>
    <scope>NUCLEOTIDE SEQUENCE [LARGE SCALE GENOMIC DNA]</scope>
    <source>
        <strain evidence="7 8">DOE0152z</strain>
    </source>
</reference>
<dbReference type="InterPro" id="IPR022581">
    <property type="entry name" value="Spt5_N"/>
</dbReference>
<feature type="region of interest" description="Disordered" evidence="5">
    <location>
        <begin position="1058"/>
        <end position="1090"/>
    </location>
</feature>
<dbReference type="InterPro" id="IPR014722">
    <property type="entry name" value="Rib_uL2_dom2"/>
</dbReference>
<feature type="domain" description="KOW" evidence="6">
    <location>
        <begin position="583"/>
        <end position="610"/>
    </location>
</feature>
<dbReference type="InterPro" id="IPR036735">
    <property type="entry name" value="NGN_dom_sf"/>
</dbReference>
<dbReference type="SMART" id="SM00739">
    <property type="entry name" value="KOW"/>
    <property type="match status" value="3"/>
</dbReference>
<evidence type="ECO:0000256" key="2">
    <source>
        <dbReference type="ARBA" id="ARBA00006956"/>
    </source>
</evidence>
<evidence type="ECO:0000256" key="3">
    <source>
        <dbReference type="ARBA" id="ARBA00023163"/>
    </source>
</evidence>
<dbReference type="PANTHER" id="PTHR11125:SF7">
    <property type="entry name" value="TRANSCRIPTION ELONGATION FACTOR SPT5"/>
    <property type="match status" value="1"/>
</dbReference>
<proteinExistence type="inferred from homology"/>
<dbReference type="InterPro" id="IPR041978">
    <property type="entry name" value="KOW_Spt5_5"/>
</dbReference>
<evidence type="ECO:0000256" key="4">
    <source>
        <dbReference type="ARBA" id="ARBA00023242"/>
    </source>
</evidence>
<dbReference type="PANTHER" id="PTHR11125">
    <property type="entry name" value="SUPPRESSOR OF TY 5"/>
    <property type="match status" value="1"/>
</dbReference>
<evidence type="ECO:0000313" key="7">
    <source>
        <dbReference type="EMBL" id="WIA17132.1"/>
    </source>
</evidence>
<dbReference type="Pfam" id="PF03439">
    <property type="entry name" value="Spt5-NGN"/>
    <property type="match status" value="1"/>
</dbReference>
<sequence>MARDEEEQGFEEEEDSDFEGGSGGDDDEEELEEEEEEDAGKGRSSKASKAKASSSRGARGKAASGSKRKKSQFIEADEADEDDDEEEEGDGGGGRKRPKASRFIDDIAAVDSDEEEEEADEEMDDMLAHEEDLGGEELGGANAAAHYRDLELRRGDKREQTEEEMAKYIEEKYKEADYDDEEDDYGHYGEEEDVGQQGLQPTKEDPGLFIVTCRLGSEREACMQLLQKCYNMAERGTPLAIKSAVCLDHLKGFFYVEAFRDSHVMEAVRGLRTIFPSKGARLVPLKERPAAITVNRAAKAAIERDSWVRVRGGLYKDDLAKVVDVDFAGGRATIKLVPRLDLAAMAKDHMGGGGRRNPFGRQAVRPPPKPWRSREAGDLGLPVGKDRNDPNVFTLNTHRFIEGYTLRSYTLKGLILQDVAPPLDEISRFNQAGQSGEVEDLTDPTSGLKQLLKALPDGGAPKATYVKGDRVVVVAGDLNTLEGIAAFEGYVEGDRVVVVAGDLNTLEGERAMHRLIKITMFVFCFASWLVLPQLSGLVVAAGDLNTLEGTVEDVRPDDGKLLVRPDLMADQVVELELDEVQKLFKAGDHVRVLSGPHGGQRGMVVAVQDGVCILLPDTQKEELKVFLKDLTEAAADSSTGIEVLGGKYELHDLVQLDANTAGVIIGIDKDYARVLTNSSTIAKPDVRMCKESDIMRKLDMRRTSTVDMNNAVINVGDYCALEGAQGAARPGGGAKGPQGGTVHAISRGVLFLRDPKLQTQGGFFVVRNRQVRLRGSNATPGPAAAANGGPGAAAPGVGMGGAAAGVGMGVLASPQHAPGAGPQNPFGAGGDMGGRGGGGFGGGRGGGRGRGHGGGLMGQEVVVRGGPYARYKGRVKQETATHLQLELDAINKIVTVKRQDVLGTPGRGGGMMAAGRGGFVPGRGPMGGFGGFNPAAAAAGGVPRTPAHAMQTPLHPSMGGATPLHPSMGGATPLHPSMTPMHPSMTPMHPGMTPAHPSSEPDYYAAAPGAGSWGGSGGYGGAAAAAGGRGPPPPAAATPGGYGGYGGPGGAVASTPGGLGSYVPAPTPGTAETPGAAFADPGNARTPGAMAATPGGADAYGVTAYTPGGYAPAQTPGGADMPAPSPAAGGPGGYGSDAYYAQPTPGMGATPGTVATPGMVTGYTPGITPSLAFTPGLEGGVASTPGLGGGLGGGLAADGGGLRPPAPITQRGPDYRGVLVKLPGGGVGVGGDIRANGELEAIPLDGGEVVVLEVVELVEVDKKDRVKVVFGDKAGKVGEVMTFDGGDAVLEDGDVIDRTMLGKLQAQ</sequence>
<feature type="region of interest" description="Disordered" evidence="5">
    <location>
        <begin position="179"/>
        <end position="201"/>
    </location>
</feature>
<dbReference type="InterPro" id="IPR039385">
    <property type="entry name" value="NGN_Euk"/>
</dbReference>
<evidence type="ECO:0000259" key="6">
    <source>
        <dbReference type="SMART" id="SM00739"/>
    </source>
</evidence>
<keyword evidence="3" id="KW-0804">Transcription</keyword>
<dbReference type="Pfam" id="PF23042">
    <property type="entry name" value="KOW1_SPT5"/>
    <property type="match status" value="1"/>
</dbReference>
<dbReference type="Gene3D" id="2.30.30.30">
    <property type="match status" value="2"/>
</dbReference>
<dbReference type="Pfam" id="PF23037">
    <property type="entry name" value="KOWx_SPT5"/>
    <property type="match status" value="1"/>
</dbReference>
<dbReference type="CDD" id="cd06083">
    <property type="entry name" value="KOW_Spt5_3"/>
    <property type="match status" value="1"/>
</dbReference>
<feature type="domain" description="KOW" evidence="6">
    <location>
        <begin position="1259"/>
        <end position="1286"/>
    </location>
</feature>
<gene>
    <name evidence="7" type="ORF">OEZ85_014024</name>
</gene>
<feature type="compositionally biased region" description="Acidic residues" evidence="5">
    <location>
        <begin position="111"/>
        <end position="125"/>
    </location>
</feature>
<protein>
    <recommendedName>
        <fullName evidence="6">KOW domain-containing protein</fullName>
    </recommendedName>
</protein>
<accession>A0ABY8U9Q8</accession>
<evidence type="ECO:0000256" key="5">
    <source>
        <dbReference type="SAM" id="MobiDB-lite"/>
    </source>
</evidence>
<feature type="compositionally biased region" description="Low complexity" evidence="5">
    <location>
        <begin position="50"/>
        <end position="65"/>
    </location>
</feature>
<dbReference type="Pfam" id="PF23290">
    <property type="entry name" value="KOW5_SPT5"/>
    <property type="match status" value="1"/>
</dbReference>
<dbReference type="InterPro" id="IPR057936">
    <property type="entry name" value="KOWx_Spt5"/>
</dbReference>
<name>A0ABY8U9Q8_TETOB</name>
<dbReference type="InterPro" id="IPR039659">
    <property type="entry name" value="SPT5"/>
</dbReference>
<comment type="subcellular location">
    <subcellularLocation>
        <location evidence="1">Nucleus</location>
    </subcellularLocation>
</comment>
<dbReference type="Pfam" id="PF11942">
    <property type="entry name" value="Spt5_N"/>
    <property type="match status" value="1"/>
</dbReference>
<keyword evidence="8" id="KW-1185">Reference proteome</keyword>
<feature type="compositionally biased region" description="Acidic residues" evidence="5">
    <location>
        <begin position="179"/>
        <end position="194"/>
    </location>
</feature>
<dbReference type="InterPro" id="IPR041976">
    <property type="entry name" value="KOW_Spt5_3"/>
</dbReference>
<organism evidence="7 8">
    <name type="scientific">Tetradesmus obliquus</name>
    <name type="common">Green alga</name>
    <name type="synonym">Acutodesmus obliquus</name>
    <dbReference type="NCBI Taxonomy" id="3088"/>
    <lineage>
        <taxon>Eukaryota</taxon>
        <taxon>Viridiplantae</taxon>
        <taxon>Chlorophyta</taxon>
        <taxon>core chlorophytes</taxon>
        <taxon>Chlorophyceae</taxon>
        <taxon>CS clade</taxon>
        <taxon>Sphaeropleales</taxon>
        <taxon>Scenedesmaceae</taxon>
        <taxon>Tetradesmus</taxon>
    </lineage>
</organism>
<dbReference type="InterPro" id="IPR041973">
    <property type="entry name" value="KOW_Spt5_1"/>
</dbReference>
<dbReference type="InterPro" id="IPR005824">
    <property type="entry name" value="KOW"/>
</dbReference>
<dbReference type="CDD" id="cd06081">
    <property type="entry name" value="KOW_Spt5_1"/>
    <property type="match status" value="1"/>
</dbReference>
<feature type="compositionally biased region" description="Gly residues" evidence="5">
    <location>
        <begin position="827"/>
        <end position="855"/>
    </location>
</feature>
<dbReference type="InterPro" id="IPR005100">
    <property type="entry name" value="NGN-domain"/>
</dbReference>
<dbReference type="Proteomes" id="UP001244341">
    <property type="component" value="Chromosome 8b"/>
</dbReference>
<feature type="compositionally biased region" description="Acidic residues" evidence="5">
    <location>
        <begin position="75"/>
        <end position="90"/>
    </location>
</feature>
<feature type="compositionally biased region" description="Low complexity" evidence="5">
    <location>
        <begin position="1068"/>
        <end position="1077"/>
    </location>
</feature>
<feature type="region of interest" description="Disordered" evidence="5">
    <location>
        <begin position="351"/>
        <end position="383"/>
    </location>
</feature>
<keyword evidence="4" id="KW-0539">Nucleus</keyword>
<dbReference type="CDD" id="cd09888">
    <property type="entry name" value="NGN_Euk"/>
    <property type="match status" value="1"/>
</dbReference>
<dbReference type="InterPro" id="IPR008991">
    <property type="entry name" value="Translation_prot_SH3-like_sf"/>
</dbReference>
<comment type="similarity">
    <text evidence="2">Belongs to the SPT5 family.</text>
</comment>